<evidence type="ECO:0000256" key="2">
    <source>
        <dbReference type="RuleBase" id="RU365003"/>
    </source>
</evidence>
<evidence type="ECO:0000313" key="5">
    <source>
        <dbReference type="Proteomes" id="UP001175226"/>
    </source>
</evidence>
<comment type="subcellular location">
    <subcellularLocation>
        <location evidence="2">Peroxisome membrane</location>
    </subcellularLocation>
</comment>
<evidence type="ECO:0000256" key="1">
    <source>
        <dbReference type="ARBA" id="ARBA00009505"/>
    </source>
</evidence>
<keyword evidence="2" id="KW-0962">Peroxisome biogenesis</keyword>
<sequence length="388" mass="44129">MAVARYESFLLNNVSTISSLESSLRSVTWFLPGRFKDAELASEALSTLLNVMSMYHDTLLAKVVRSDPKYHPLIPTSLHSRFTRAWTEKSNVYKWIARTLELIRYTELVIEMGLRRKVSSQNRWRSILFLEAIKAVLRLFLLRITRKPLMSPPIPERDFDPTALPPASASNASSPTLAPSSPSSSPPVTPDHLKNNHTPLLPHPLLVSPPPSRSESTVEDYLLPKALTSSSVKPSLSLVRTLSAPQEWLSEIVYILRPLVYATLLFTDRRSNRALMTALAMELISRSLRRTPSTSAQLERSEYGRRDKDMIWYLLRGSIWETYTRYAGLHRVVSWSLILFFRPKLEAVAEKTSHAPLLGLFGALMKDWIPLIDEYYYCTSYALSLFSS</sequence>
<dbReference type="GO" id="GO:0007031">
    <property type="term" value="P:peroxisome organization"/>
    <property type="evidence" value="ECO:0007669"/>
    <property type="project" value="UniProtKB-KW"/>
</dbReference>
<dbReference type="Proteomes" id="UP001175226">
    <property type="component" value="Unassembled WGS sequence"/>
</dbReference>
<feature type="region of interest" description="Disordered" evidence="3">
    <location>
        <begin position="153"/>
        <end position="218"/>
    </location>
</feature>
<dbReference type="PANTHER" id="PTHR13299">
    <property type="entry name" value="PEROXISOMAL MEMBRANE PROTEIN PEX16"/>
    <property type="match status" value="1"/>
</dbReference>
<comment type="similarity">
    <text evidence="1 2">Belongs to the peroxin-16 family.</text>
</comment>
<dbReference type="AlphaFoldDB" id="A0AA39N404"/>
<dbReference type="Pfam" id="PF08610">
    <property type="entry name" value="Pex16"/>
    <property type="match status" value="1"/>
</dbReference>
<dbReference type="GO" id="GO:0005778">
    <property type="term" value="C:peroxisomal membrane"/>
    <property type="evidence" value="ECO:0007669"/>
    <property type="project" value="UniProtKB-SubCell"/>
</dbReference>
<comment type="caution">
    <text evidence="4">The sequence shown here is derived from an EMBL/GenBank/DDBJ whole genome shotgun (WGS) entry which is preliminary data.</text>
</comment>
<gene>
    <name evidence="4" type="ORF">EV421DRAFT_1699323</name>
</gene>
<dbReference type="InterPro" id="IPR013919">
    <property type="entry name" value="Pex16"/>
</dbReference>
<organism evidence="4 5">
    <name type="scientific">Armillaria borealis</name>
    <dbReference type="NCBI Taxonomy" id="47425"/>
    <lineage>
        <taxon>Eukaryota</taxon>
        <taxon>Fungi</taxon>
        <taxon>Dikarya</taxon>
        <taxon>Basidiomycota</taxon>
        <taxon>Agaricomycotina</taxon>
        <taxon>Agaricomycetes</taxon>
        <taxon>Agaricomycetidae</taxon>
        <taxon>Agaricales</taxon>
        <taxon>Marasmiineae</taxon>
        <taxon>Physalacriaceae</taxon>
        <taxon>Armillaria</taxon>
    </lineage>
</organism>
<keyword evidence="2" id="KW-0576">Peroxisome</keyword>
<dbReference type="EMBL" id="JAUEPT010000001">
    <property type="protein sequence ID" value="KAK0456559.1"/>
    <property type="molecule type" value="Genomic_DNA"/>
</dbReference>
<evidence type="ECO:0000256" key="3">
    <source>
        <dbReference type="SAM" id="MobiDB-lite"/>
    </source>
</evidence>
<dbReference type="PANTHER" id="PTHR13299:SF0">
    <property type="entry name" value="PEROXISOMAL MEMBRANE PROTEIN PEX16"/>
    <property type="match status" value="1"/>
</dbReference>
<evidence type="ECO:0000313" key="4">
    <source>
        <dbReference type="EMBL" id="KAK0456559.1"/>
    </source>
</evidence>
<keyword evidence="5" id="KW-1185">Reference proteome</keyword>
<name>A0AA39N404_9AGAR</name>
<accession>A0AA39N404</accession>
<protein>
    <recommendedName>
        <fullName evidence="2">Peroxisomal membrane protein PEX16</fullName>
    </recommendedName>
</protein>
<proteinExistence type="inferred from homology"/>
<feature type="compositionally biased region" description="Low complexity" evidence="3">
    <location>
        <begin position="161"/>
        <end position="183"/>
    </location>
</feature>
<reference evidence="4" key="1">
    <citation type="submission" date="2023-06" db="EMBL/GenBank/DDBJ databases">
        <authorList>
            <consortium name="Lawrence Berkeley National Laboratory"/>
            <person name="Ahrendt S."/>
            <person name="Sahu N."/>
            <person name="Indic B."/>
            <person name="Wong-Bajracharya J."/>
            <person name="Merenyi Z."/>
            <person name="Ke H.-M."/>
            <person name="Monk M."/>
            <person name="Kocsube S."/>
            <person name="Drula E."/>
            <person name="Lipzen A."/>
            <person name="Balint B."/>
            <person name="Henrissat B."/>
            <person name="Andreopoulos B."/>
            <person name="Martin F.M."/>
            <person name="Harder C.B."/>
            <person name="Rigling D."/>
            <person name="Ford K.L."/>
            <person name="Foster G.D."/>
            <person name="Pangilinan J."/>
            <person name="Papanicolaou A."/>
            <person name="Barry K."/>
            <person name="LaButti K."/>
            <person name="Viragh M."/>
            <person name="Koriabine M."/>
            <person name="Yan M."/>
            <person name="Riley R."/>
            <person name="Champramary S."/>
            <person name="Plett K.L."/>
            <person name="Tsai I.J."/>
            <person name="Slot J."/>
            <person name="Sipos G."/>
            <person name="Plett J."/>
            <person name="Nagy L.G."/>
            <person name="Grigoriev I.V."/>
        </authorList>
    </citation>
    <scope>NUCLEOTIDE SEQUENCE</scope>
    <source>
        <strain evidence="4">FPL87.14</strain>
    </source>
</reference>